<feature type="transmembrane region" description="Helical" evidence="6">
    <location>
        <begin position="76"/>
        <end position="94"/>
    </location>
</feature>
<sequence length="472" mass="51024">MNIKLSTPPGAVRPAGREWLESWDPENPDTWDHHLAWRTLWISTFTLTLCFASWFLASAIAPKLTNLGFDLTTGQLYWLTAMPGVAGGLMRLVWMVLPPMMGTRKMVALTTVLLLIPVVGWGVQVQDPTTPFWMLLSLSFLSGIGGGAFSGFMPSTSYFFPRRKQGTALGLQAGIGNFGVSLVQLATPWIIGFSMIGFLGGSQPMAGAPGKPAQEVWYQNAAYIYVPFIVVGAVLAWTMLRSVPITANIRQQFDIFRNPDTWWMTLLYVMTFGTFAGLSGQFGLLMKNLYGAGNPDIVQGAGAAAKLLIAGYSIPDPVTFVFLGPLVGAAARVLFSPLTDRFGGARWTLVSGIGIIASIGYTLTALQPDTSSAEALDAGFYRFLWGMLAIFLFSGIGNASTFKQMPMIFERRQAGGVIGWTAAIAAFGPFFFGFGLTIMSPTVFYLIGLAFAVLCVGVTWTRYARPGAPKPS</sequence>
<feature type="transmembrane region" description="Helical" evidence="6">
    <location>
        <begin position="347"/>
        <end position="366"/>
    </location>
</feature>
<evidence type="ECO:0000313" key="7">
    <source>
        <dbReference type="EMBL" id="MDI6098723.1"/>
    </source>
</evidence>
<feature type="transmembrane region" description="Helical" evidence="6">
    <location>
        <begin position="35"/>
        <end position="56"/>
    </location>
</feature>
<comment type="subcellular location">
    <subcellularLocation>
        <location evidence="1">Membrane</location>
        <topology evidence="1">Multi-pass membrane protein</topology>
    </subcellularLocation>
</comment>
<evidence type="ECO:0000256" key="4">
    <source>
        <dbReference type="ARBA" id="ARBA00022989"/>
    </source>
</evidence>
<keyword evidence="4 6" id="KW-1133">Transmembrane helix</keyword>
<keyword evidence="8" id="KW-1185">Reference proteome</keyword>
<dbReference type="InterPro" id="IPR044772">
    <property type="entry name" value="NO3_transporter"/>
</dbReference>
<dbReference type="SUPFAM" id="SSF103473">
    <property type="entry name" value="MFS general substrate transporter"/>
    <property type="match status" value="1"/>
</dbReference>
<gene>
    <name evidence="7" type="ORF">QLQ12_08930</name>
</gene>
<name>A0ABT6WG67_9ACTN</name>
<organism evidence="7 8">
    <name type="scientific">Actinoplanes sandaracinus</name>
    <dbReference type="NCBI Taxonomy" id="3045177"/>
    <lineage>
        <taxon>Bacteria</taxon>
        <taxon>Bacillati</taxon>
        <taxon>Actinomycetota</taxon>
        <taxon>Actinomycetes</taxon>
        <taxon>Micromonosporales</taxon>
        <taxon>Micromonosporaceae</taxon>
        <taxon>Actinoplanes</taxon>
    </lineage>
</organism>
<dbReference type="Pfam" id="PF07690">
    <property type="entry name" value="MFS_1"/>
    <property type="match status" value="1"/>
</dbReference>
<keyword evidence="3 6" id="KW-0812">Transmembrane</keyword>
<feature type="transmembrane region" description="Helical" evidence="6">
    <location>
        <begin position="317"/>
        <end position="335"/>
    </location>
</feature>
<evidence type="ECO:0000256" key="5">
    <source>
        <dbReference type="ARBA" id="ARBA00023136"/>
    </source>
</evidence>
<dbReference type="InterPro" id="IPR011701">
    <property type="entry name" value="MFS"/>
</dbReference>
<evidence type="ECO:0000313" key="8">
    <source>
        <dbReference type="Proteomes" id="UP001241758"/>
    </source>
</evidence>
<feature type="transmembrane region" description="Helical" evidence="6">
    <location>
        <begin position="378"/>
        <end position="396"/>
    </location>
</feature>
<feature type="transmembrane region" description="Helical" evidence="6">
    <location>
        <begin position="132"/>
        <end position="153"/>
    </location>
</feature>
<feature type="transmembrane region" description="Helical" evidence="6">
    <location>
        <begin position="221"/>
        <end position="240"/>
    </location>
</feature>
<feature type="transmembrane region" description="Helical" evidence="6">
    <location>
        <begin position="174"/>
        <end position="201"/>
    </location>
</feature>
<comment type="similarity">
    <text evidence="2">Belongs to the major facilitator superfamily. Nitrate/nitrite porter (TC 2.A.1.8) family.</text>
</comment>
<evidence type="ECO:0000256" key="2">
    <source>
        <dbReference type="ARBA" id="ARBA00008432"/>
    </source>
</evidence>
<feature type="transmembrane region" description="Helical" evidence="6">
    <location>
        <begin position="417"/>
        <end position="438"/>
    </location>
</feature>
<dbReference type="InterPro" id="IPR036259">
    <property type="entry name" value="MFS_trans_sf"/>
</dbReference>
<dbReference type="Proteomes" id="UP001241758">
    <property type="component" value="Unassembled WGS sequence"/>
</dbReference>
<feature type="transmembrane region" description="Helical" evidence="6">
    <location>
        <begin position="106"/>
        <end position="126"/>
    </location>
</feature>
<evidence type="ECO:0000256" key="6">
    <source>
        <dbReference type="SAM" id="Phobius"/>
    </source>
</evidence>
<feature type="transmembrane region" description="Helical" evidence="6">
    <location>
        <begin position="444"/>
        <end position="463"/>
    </location>
</feature>
<dbReference type="Gene3D" id="1.20.1250.20">
    <property type="entry name" value="MFS general substrate transporter like domains"/>
    <property type="match status" value="1"/>
</dbReference>
<evidence type="ECO:0000256" key="3">
    <source>
        <dbReference type="ARBA" id="ARBA00022692"/>
    </source>
</evidence>
<evidence type="ECO:0000256" key="1">
    <source>
        <dbReference type="ARBA" id="ARBA00004141"/>
    </source>
</evidence>
<reference evidence="7 8" key="1">
    <citation type="submission" date="2023-05" db="EMBL/GenBank/DDBJ databases">
        <title>Actinoplanes sp. NEAU-A12 genome sequencing.</title>
        <authorList>
            <person name="Wang Z.-S."/>
        </authorList>
    </citation>
    <scope>NUCLEOTIDE SEQUENCE [LARGE SCALE GENOMIC DNA]</scope>
    <source>
        <strain evidence="7 8">NEAU-A12</strain>
    </source>
</reference>
<keyword evidence="5 6" id="KW-0472">Membrane</keyword>
<accession>A0ABT6WG67</accession>
<comment type="caution">
    <text evidence="7">The sequence shown here is derived from an EMBL/GenBank/DDBJ whole genome shotgun (WGS) entry which is preliminary data.</text>
</comment>
<dbReference type="PANTHER" id="PTHR23515">
    <property type="entry name" value="HIGH-AFFINITY NITRATE TRANSPORTER 2.3"/>
    <property type="match status" value="1"/>
</dbReference>
<dbReference type="EMBL" id="JASCTH010000005">
    <property type="protein sequence ID" value="MDI6098723.1"/>
    <property type="molecule type" value="Genomic_DNA"/>
</dbReference>
<feature type="transmembrane region" description="Helical" evidence="6">
    <location>
        <begin position="261"/>
        <end position="284"/>
    </location>
</feature>
<protein>
    <submittedName>
        <fullName evidence="7">MFS transporter</fullName>
    </submittedName>
</protein>
<proteinExistence type="inferred from homology"/>
<dbReference type="RefSeq" id="WP_282758554.1">
    <property type="nucleotide sequence ID" value="NZ_JASCTH010000005.1"/>
</dbReference>